<feature type="binding site" evidence="15">
    <location>
        <begin position="152"/>
        <end position="153"/>
    </location>
    <ligand>
        <name>UDP-N-acetyl-alpha-D-muramoyl-L-alanyl-D-glutamate</name>
        <dbReference type="ChEBI" id="CHEBI:83900"/>
    </ligand>
</feature>
<dbReference type="SUPFAM" id="SSF63418">
    <property type="entry name" value="MurE/MurF N-terminal domain"/>
    <property type="match status" value="1"/>
</dbReference>
<dbReference type="GO" id="GO:0008765">
    <property type="term" value="F:UDP-N-acetylmuramoylalanyl-D-glutamate-2,6-diaminopimelate ligase activity"/>
    <property type="evidence" value="ECO:0007669"/>
    <property type="project" value="UniProtKB-UniRule"/>
</dbReference>
<evidence type="ECO:0000256" key="7">
    <source>
        <dbReference type="ARBA" id="ARBA00023316"/>
    </source>
</evidence>
<dbReference type="HAMAP" id="MF_00208">
    <property type="entry name" value="MurE"/>
    <property type="match status" value="1"/>
</dbReference>
<name>R4KTQ6_9FIRM</name>
<dbReference type="PANTHER" id="PTHR23135">
    <property type="entry name" value="MUR LIGASE FAMILY MEMBER"/>
    <property type="match status" value="1"/>
</dbReference>
<dbReference type="HOGENOM" id="CLU_022291_4_1_9"/>
<dbReference type="InterPro" id="IPR035911">
    <property type="entry name" value="MurE/MurF_N"/>
</dbReference>
<feature type="binding site" evidence="15">
    <location>
        <begin position="110"/>
        <end position="116"/>
    </location>
    <ligand>
        <name>ATP</name>
        <dbReference type="ChEBI" id="CHEBI:30616"/>
    </ligand>
</feature>
<dbReference type="GO" id="GO:0009252">
    <property type="term" value="P:peptidoglycan biosynthetic process"/>
    <property type="evidence" value="ECO:0007669"/>
    <property type="project" value="UniProtKB-UniRule"/>
</dbReference>
<keyword evidence="4 15" id="KW-0133">Cell shape</keyword>
<dbReference type="InterPro" id="IPR036615">
    <property type="entry name" value="Mur_ligase_C_dom_sf"/>
</dbReference>
<feature type="domain" description="Mur ligase C-terminal" evidence="18">
    <location>
        <begin position="336"/>
        <end position="464"/>
    </location>
</feature>
<dbReference type="Pfam" id="PF08245">
    <property type="entry name" value="Mur_ligase_M"/>
    <property type="match status" value="1"/>
</dbReference>
<dbReference type="Gene3D" id="3.90.190.20">
    <property type="entry name" value="Mur ligase, C-terminal domain"/>
    <property type="match status" value="1"/>
</dbReference>
<comment type="subcellular location">
    <subcellularLocation>
        <location evidence="15 16">Cytoplasm</location>
    </subcellularLocation>
</comment>
<feature type="domain" description="Mur ligase central" evidence="19">
    <location>
        <begin position="108"/>
        <end position="313"/>
    </location>
</feature>
<dbReference type="KEGG" id="dgi:Desgi_3663"/>
<feature type="modified residue" description="N6-carboxylysine" evidence="15">
    <location>
        <position position="219"/>
    </location>
</feature>
<feature type="binding site" evidence="15">
    <location>
        <position position="179"/>
    </location>
    <ligand>
        <name>UDP-N-acetyl-alpha-D-muramoyl-L-alanyl-D-glutamate</name>
        <dbReference type="ChEBI" id="CHEBI:83900"/>
    </ligand>
</feature>
<comment type="cofactor">
    <cofactor evidence="15">
        <name>Mg(2+)</name>
        <dbReference type="ChEBI" id="CHEBI:18420"/>
    </cofactor>
</comment>
<dbReference type="UniPathway" id="UPA00219"/>
<evidence type="ECO:0000256" key="13">
    <source>
        <dbReference type="ARBA" id="ARBA00076158"/>
    </source>
</evidence>
<feature type="short sequence motif" description="Meso-diaminopimelate recognition motif" evidence="15">
    <location>
        <begin position="409"/>
        <end position="412"/>
    </location>
</feature>
<dbReference type="RefSeq" id="WP_006520376.1">
    <property type="nucleotide sequence ID" value="NC_021184.1"/>
</dbReference>
<dbReference type="STRING" id="767817.Desgi_3663"/>
<protein>
    <recommendedName>
        <fullName evidence="11 15">UDP-N-acetylmuramoyl-L-alanyl-D-glutamate--2,6-diaminopimelate ligase</fullName>
        <ecNumber evidence="10 15">6.3.2.13</ecNumber>
    </recommendedName>
    <alternativeName>
        <fullName evidence="12 15">Meso-A2pm-adding enzyme</fullName>
    </alternativeName>
    <alternativeName>
        <fullName evidence="13 15">Meso-diaminopimelate-adding enzyme</fullName>
    </alternativeName>
    <alternativeName>
        <fullName evidence="14 15">UDP-MurNAc-L-Ala-D-Glu:meso-diaminopimelate ligase</fullName>
    </alternativeName>
    <alternativeName>
        <fullName evidence="15">UDP-MurNAc-tripeptide synthetase</fullName>
    </alternativeName>
    <alternativeName>
        <fullName evidence="15">UDP-N-acetylmuramyl-tripeptide synthetase</fullName>
    </alternativeName>
</protein>
<comment type="pathway">
    <text evidence="1 15 16">Cell wall biogenesis; peptidoglycan biosynthesis.</text>
</comment>
<reference evidence="20 21" key="1">
    <citation type="submission" date="2012-01" db="EMBL/GenBank/DDBJ databases">
        <title>Complete sequence of Desulfotomaculum gibsoniae DSM 7213.</title>
        <authorList>
            <consortium name="US DOE Joint Genome Institute"/>
            <person name="Lucas S."/>
            <person name="Han J."/>
            <person name="Lapidus A."/>
            <person name="Cheng J.-F."/>
            <person name="Goodwin L."/>
            <person name="Pitluck S."/>
            <person name="Peters L."/>
            <person name="Ovchinnikova G."/>
            <person name="Teshima H."/>
            <person name="Detter J.C."/>
            <person name="Han C."/>
            <person name="Tapia R."/>
            <person name="Land M."/>
            <person name="Hauser L."/>
            <person name="Kyrpides N."/>
            <person name="Ivanova N."/>
            <person name="Pagani I."/>
            <person name="Parshina S."/>
            <person name="Plugge C."/>
            <person name="Muyzer G."/>
            <person name="Kuever J."/>
            <person name="Ivanova A."/>
            <person name="Nazina T."/>
            <person name="Klenk H.-P."/>
            <person name="Brambilla E."/>
            <person name="Spring S."/>
            <person name="Stams A.F."/>
            <person name="Woyke T."/>
        </authorList>
    </citation>
    <scope>NUCLEOTIDE SEQUENCE [LARGE SCALE GENOMIC DNA]</scope>
    <source>
        <strain evidence="20 21">DSM 7213</strain>
    </source>
</reference>
<dbReference type="Pfam" id="PF01225">
    <property type="entry name" value="Mur_ligase"/>
    <property type="match status" value="1"/>
</dbReference>
<evidence type="ECO:0000313" key="20">
    <source>
        <dbReference type="EMBL" id="AGL02986.1"/>
    </source>
</evidence>
<keyword evidence="21" id="KW-1185">Reference proteome</keyword>
<dbReference type="NCBIfam" id="NF001126">
    <property type="entry name" value="PRK00139.1-4"/>
    <property type="match status" value="1"/>
</dbReference>
<dbReference type="InterPro" id="IPR004101">
    <property type="entry name" value="Mur_ligase_C"/>
</dbReference>
<evidence type="ECO:0000256" key="15">
    <source>
        <dbReference type="HAMAP-Rule" id="MF_00208"/>
    </source>
</evidence>
<feature type="binding site" evidence="15">
    <location>
        <begin position="409"/>
        <end position="412"/>
    </location>
    <ligand>
        <name>meso-2,6-diaminopimelate</name>
        <dbReference type="ChEBI" id="CHEBI:57791"/>
    </ligand>
</feature>
<comment type="catalytic activity">
    <reaction evidence="8 15">
        <text>UDP-N-acetyl-alpha-D-muramoyl-L-alanyl-D-glutamate + meso-2,6-diaminopimelate + ATP = UDP-N-acetyl-alpha-D-muramoyl-L-alanyl-gamma-D-glutamyl-meso-2,6-diaminopimelate + ADP + phosphate + H(+)</text>
        <dbReference type="Rhea" id="RHEA:23676"/>
        <dbReference type="ChEBI" id="CHEBI:15378"/>
        <dbReference type="ChEBI" id="CHEBI:30616"/>
        <dbReference type="ChEBI" id="CHEBI:43474"/>
        <dbReference type="ChEBI" id="CHEBI:57791"/>
        <dbReference type="ChEBI" id="CHEBI:83900"/>
        <dbReference type="ChEBI" id="CHEBI:83905"/>
        <dbReference type="ChEBI" id="CHEBI:456216"/>
        <dbReference type="EC" id="6.3.2.13"/>
    </reaction>
</comment>
<evidence type="ECO:0000256" key="9">
    <source>
        <dbReference type="ARBA" id="ARBA00056782"/>
    </source>
</evidence>
<organism evidence="20 21">
    <name type="scientific">Desulfoscipio gibsoniae DSM 7213</name>
    <dbReference type="NCBI Taxonomy" id="767817"/>
    <lineage>
        <taxon>Bacteria</taxon>
        <taxon>Bacillati</taxon>
        <taxon>Bacillota</taxon>
        <taxon>Clostridia</taxon>
        <taxon>Eubacteriales</taxon>
        <taxon>Desulfallaceae</taxon>
        <taxon>Desulfoscipio</taxon>
    </lineage>
</organism>
<proteinExistence type="inferred from homology"/>
<comment type="similarity">
    <text evidence="2 15">Belongs to the MurCDEF family. MurE subfamily.</text>
</comment>
<evidence type="ECO:0000256" key="8">
    <source>
        <dbReference type="ARBA" id="ARBA00050251"/>
    </source>
</evidence>
<comment type="PTM">
    <text evidence="15">Carboxylation is probably crucial for Mg(2+) binding and, consequently, for the gamma-phosphate positioning of ATP.</text>
</comment>
<dbReference type="GO" id="GO:0051301">
    <property type="term" value="P:cell division"/>
    <property type="evidence" value="ECO:0007669"/>
    <property type="project" value="UniProtKB-KW"/>
</dbReference>
<dbReference type="GO" id="GO:0005737">
    <property type="term" value="C:cytoplasm"/>
    <property type="evidence" value="ECO:0007669"/>
    <property type="project" value="UniProtKB-SubCell"/>
</dbReference>
<evidence type="ECO:0000313" key="21">
    <source>
        <dbReference type="Proteomes" id="UP000013520"/>
    </source>
</evidence>
<dbReference type="OrthoDB" id="9800958at2"/>
<feature type="binding site" evidence="15">
    <location>
        <position position="30"/>
    </location>
    <ligand>
        <name>UDP-N-acetyl-alpha-D-muramoyl-L-alanyl-D-glutamate</name>
        <dbReference type="ChEBI" id="CHEBI:83900"/>
    </ligand>
</feature>
<evidence type="ECO:0000256" key="6">
    <source>
        <dbReference type="ARBA" id="ARBA00023306"/>
    </source>
</evidence>
<feature type="binding site" evidence="15">
    <location>
        <position position="466"/>
    </location>
    <ligand>
        <name>meso-2,6-diaminopimelate</name>
        <dbReference type="ChEBI" id="CHEBI:57791"/>
    </ligand>
</feature>
<keyword evidence="15" id="KW-0460">Magnesium</keyword>
<keyword evidence="5 15" id="KW-0573">Peptidoglycan synthesis</keyword>
<dbReference type="GO" id="GO:0071555">
    <property type="term" value="P:cell wall organization"/>
    <property type="evidence" value="ECO:0007669"/>
    <property type="project" value="UniProtKB-KW"/>
</dbReference>
<dbReference type="InterPro" id="IPR036565">
    <property type="entry name" value="Mur-like_cat_sf"/>
</dbReference>
<dbReference type="EC" id="6.3.2.13" evidence="10 15"/>
<evidence type="ECO:0000256" key="1">
    <source>
        <dbReference type="ARBA" id="ARBA00004752"/>
    </source>
</evidence>
<sequence>MLLSNLLAGLPLFDVSLLKDLQVRGVAYDSRQVERDFIFIAVKGFKTDGHLYVPSAVKRGACAVVLQEKVPVPGGVSWALAVDTRKILAQIAARYYKYPARKMKMVGVTGTNGKTTTTNLINAIYREHGLKTGLIGTIHNCIGDRVLPVAHTTPESADLQRLLAEMAGEGVNAVTMEVSSHALVLHRVGECAFDIAVFTNLTQDHLDFHGDMQQYLEAKALLFAGLGQDDHKPGRKCAVVNADDPAAERIIKACRVPVITYGLYSDADIKARDVLVTARGVAFQTLAGGEKVNLQLRLTGKFNVYNALAAVAAGVADNIPLSTIKGALERVSGVPGRFELVDRGQPFAVVVDYAHTPDGLENVLSTAREITAGRLITVFGCGGDRDRAKRPLMGKIAAGMSDLAVVTSDNPRSEDPMAIIKDILAGVRQVDGARYTVVPDRREAIRQAIRDAASGDVVLIAGKGHEDYQIIGNQRLHFDDREEAFNALGSGLNFIKLT</sequence>
<dbReference type="NCBIfam" id="TIGR01085">
    <property type="entry name" value="murE"/>
    <property type="match status" value="1"/>
</dbReference>
<dbReference type="AlphaFoldDB" id="R4KTQ6"/>
<evidence type="ECO:0000256" key="16">
    <source>
        <dbReference type="RuleBase" id="RU004135"/>
    </source>
</evidence>
<evidence type="ECO:0000256" key="3">
    <source>
        <dbReference type="ARBA" id="ARBA00022618"/>
    </source>
</evidence>
<dbReference type="Pfam" id="PF02875">
    <property type="entry name" value="Mur_ligase_C"/>
    <property type="match status" value="1"/>
</dbReference>
<dbReference type="FunFam" id="3.90.190.20:FF:000006">
    <property type="entry name" value="UDP-N-acetylmuramoyl-L-alanyl-D-glutamate--2,6-diaminopimelate ligase"/>
    <property type="match status" value="1"/>
</dbReference>
<evidence type="ECO:0000256" key="12">
    <source>
        <dbReference type="ARBA" id="ARBA00075482"/>
    </source>
</evidence>
<dbReference type="EMBL" id="CP003273">
    <property type="protein sequence ID" value="AGL02986.1"/>
    <property type="molecule type" value="Genomic_DNA"/>
</dbReference>
<keyword evidence="15" id="KW-0436">Ligase</keyword>
<gene>
    <name evidence="15" type="primary">murE</name>
    <name evidence="20" type="ORF">Desgi_3663</name>
</gene>
<dbReference type="Gene3D" id="3.40.1390.10">
    <property type="entry name" value="MurE/MurF, N-terminal domain"/>
    <property type="match status" value="1"/>
</dbReference>
<comment type="caution">
    <text evidence="15">Lacks conserved residue(s) required for the propagation of feature annotation.</text>
</comment>
<comment type="function">
    <text evidence="9 15">Catalyzes the addition of meso-diaminopimelic acid to the nucleotide precursor UDP-N-acetylmuramoyl-L-alanyl-D-glutamate (UMAG) in the biosynthesis of bacterial cell-wall peptidoglycan.</text>
</comment>
<keyword evidence="7 15" id="KW-0961">Cell wall biogenesis/degradation</keyword>
<keyword evidence="6 15" id="KW-0131">Cell cycle</keyword>
<evidence type="ECO:0000259" key="18">
    <source>
        <dbReference type="Pfam" id="PF02875"/>
    </source>
</evidence>
<dbReference type="GO" id="GO:0005524">
    <property type="term" value="F:ATP binding"/>
    <property type="evidence" value="ECO:0007669"/>
    <property type="project" value="UniProtKB-UniRule"/>
</dbReference>
<dbReference type="GO" id="GO:0008360">
    <property type="term" value="P:regulation of cell shape"/>
    <property type="evidence" value="ECO:0007669"/>
    <property type="project" value="UniProtKB-KW"/>
</dbReference>
<evidence type="ECO:0000256" key="4">
    <source>
        <dbReference type="ARBA" id="ARBA00022960"/>
    </source>
</evidence>
<evidence type="ECO:0000256" key="2">
    <source>
        <dbReference type="ARBA" id="ARBA00005898"/>
    </source>
</evidence>
<dbReference type="GO" id="GO:0000287">
    <property type="term" value="F:magnesium ion binding"/>
    <property type="evidence" value="ECO:0007669"/>
    <property type="project" value="UniProtKB-UniRule"/>
</dbReference>
<keyword evidence="15" id="KW-0067">ATP-binding</keyword>
<dbReference type="NCBIfam" id="NF001124">
    <property type="entry name" value="PRK00139.1-2"/>
    <property type="match status" value="1"/>
</dbReference>
<dbReference type="PANTHER" id="PTHR23135:SF4">
    <property type="entry name" value="UDP-N-ACETYLMURAMOYL-L-ALANYL-D-GLUTAMATE--2,6-DIAMINOPIMELATE LIGASE MURE HOMOLOG, CHLOROPLASTIC"/>
    <property type="match status" value="1"/>
</dbReference>
<evidence type="ECO:0000256" key="5">
    <source>
        <dbReference type="ARBA" id="ARBA00022984"/>
    </source>
</evidence>
<keyword evidence="15" id="KW-0963">Cytoplasm</keyword>
<accession>R4KTQ6</accession>
<feature type="binding site" evidence="15">
    <location>
        <position position="385"/>
    </location>
    <ligand>
        <name>meso-2,6-diaminopimelate</name>
        <dbReference type="ChEBI" id="CHEBI:57791"/>
    </ligand>
</feature>
<dbReference type="InterPro" id="IPR013221">
    <property type="entry name" value="Mur_ligase_cen"/>
</dbReference>
<feature type="domain" description="Mur ligase N-terminal catalytic" evidence="17">
    <location>
        <begin position="23"/>
        <end position="96"/>
    </location>
</feature>
<dbReference type="SUPFAM" id="SSF53244">
    <property type="entry name" value="MurD-like peptide ligases, peptide-binding domain"/>
    <property type="match status" value="1"/>
</dbReference>
<evidence type="ECO:0000256" key="11">
    <source>
        <dbReference type="ARBA" id="ARBA00072883"/>
    </source>
</evidence>
<feature type="binding site" evidence="15">
    <location>
        <position position="187"/>
    </location>
    <ligand>
        <name>UDP-N-acetyl-alpha-D-muramoyl-L-alanyl-D-glutamate</name>
        <dbReference type="ChEBI" id="CHEBI:83900"/>
    </ligand>
</feature>
<dbReference type="eggNOG" id="COG0769">
    <property type="taxonomic scope" value="Bacteria"/>
</dbReference>
<evidence type="ECO:0000259" key="19">
    <source>
        <dbReference type="Pfam" id="PF08245"/>
    </source>
</evidence>
<keyword evidence="3 15" id="KW-0132">Cell division</keyword>
<dbReference type="InterPro" id="IPR000713">
    <property type="entry name" value="Mur_ligase_N"/>
</dbReference>
<evidence type="ECO:0000256" key="10">
    <source>
        <dbReference type="ARBA" id="ARBA00066633"/>
    </source>
</evidence>
<dbReference type="Gene3D" id="3.40.1190.10">
    <property type="entry name" value="Mur-like, catalytic domain"/>
    <property type="match status" value="1"/>
</dbReference>
<evidence type="ECO:0000256" key="14">
    <source>
        <dbReference type="ARBA" id="ARBA00081560"/>
    </source>
</evidence>
<feature type="binding site" evidence="15">
    <location>
        <position position="462"/>
    </location>
    <ligand>
        <name>meso-2,6-diaminopimelate</name>
        <dbReference type="ChEBI" id="CHEBI:57791"/>
    </ligand>
</feature>
<dbReference type="SUPFAM" id="SSF53623">
    <property type="entry name" value="MurD-like peptide ligases, catalytic domain"/>
    <property type="match status" value="1"/>
</dbReference>
<evidence type="ECO:0000259" key="17">
    <source>
        <dbReference type="Pfam" id="PF01225"/>
    </source>
</evidence>
<keyword evidence="15" id="KW-0547">Nucleotide-binding</keyword>
<dbReference type="Proteomes" id="UP000013520">
    <property type="component" value="Chromosome"/>
</dbReference>
<dbReference type="InterPro" id="IPR005761">
    <property type="entry name" value="UDP-N-AcMur-Glu-dNH2Pim_ligase"/>
</dbReference>